<reference evidence="6 8" key="1">
    <citation type="journal article" date="2019" name="Nat. Microbiol.">
        <title>Expanding anaerobic alkane metabolism in the domain of Archaea.</title>
        <authorList>
            <person name="Wang Y."/>
            <person name="Wegener G."/>
            <person name="Hou J."/>
            <person name="Wang F."/>
            <person name="Xiao X."/>
        </authorList>
    </citation>
    <scope>NUCLEOTIDE SEQUENCE [LARGE SCALE GENOMIC DNA]</scope>
    <source>
        <strain evidence="6">WYZ-LMO11</strain>
    </source>
</reference>
<comment type="caution">
    <text evidence="6">The sequence shown here is derived from an EMBL/GenBank/DDBJ whole genome shotgun (WGS) entry which is preliminary data.</text>
</comment>
<dbReference type="InterPro" id="IPR036390">
    <property type="entry name" value="WH_DNA-bd_sf"/>
</dbReference>
<feature type="domain" description="BPL/LPL catalytic" evidence="4">
    <location>
        <begin position="62"/>
        <end position="251"/>
    </location>
</feature>
<evidence type="ECO:0000259" key="4">
    <source>
        <dbReference type="PROSITE" id="PS51733"/>
    </source>
</evidence>
<dbReference type="EMBL" id="RXIH01000025">
    <property type="protein sequence ID" value="RZN56358.1"/>
    <property type="molecule type" value="Genomic_DNA"/>
</dbReference>
<sequence>MLYDFFLTSDFISGEKIAKKLNISRVAVHKKIQNLRKQGYVIEGIRGKGYRLIPRFDGLLPLELKLRLKTKIFGKEIITLESIDSTQILIKELAEKGFPEGTLVIALEQTSGKGRMNRKWISPKGGLWFSLLLRPSILSKDIYKLSLLFGVAITISLEHYGIKASLKWPNDIIINNRKLCGILLEGDIELDKVNFVTVGIGINVNFPSNILPNDLRSSSISIYDILGRNIDRAELLCKILEYSEKLYLQAINEGFSNIISLWRSKSSIFGKSIEVKLLDKSIKGIAIDIDDDGSLILNQNGKIIKIYSGDVIFL</sequence>
<dbReference type="Proteomes" id="UP000317265">
    <property type="component" value="Unassembled WGS sequence"/>
</dbReference>
<dbReference type="PROSITE" id="PS51733">
    <property type="entry name" value="BPL_LPL_CATALYTIC"/>
    <property type="match status" value="1"/>
</dbReference>
<dbReference type="InterPro" id="IPR036388">
    <property type="entry name" value="WH-like_DNA-bd_sf"/>
</dbReference>
<dbReference type="GO" id="GO:0006355">
    <property type="term" value="P:regulation of DNA-templated transcription"/>
    <property type="evidence" value="ECO:0007669"/>
    <property type="project" value="InterPro"/>
</dbReference>
<dbReference type="Pfam" id="PF02237">
    <property type="entry name" value="BPL_C"/>
    <property type="match status" value="1"/>
</dbReference>
<dbReference type="InterPro" id="IPR030855">
    <property type="entry name" value="Bifunct_BirA"/>
</dbReference>
<keyword evidence="2" id="KW-0547">Nucleotide-binding</keyword>
<evidence type="ECO:0000256" key="1">
    <source>
        <dbReference type="ARBA" id="ARBA00022598"/>
    </source>
</evidence>
<dbReference type="Gene3D" id="2.30.30.100">
    <property type="match status" value="1"/>
</dbReference>
<reference evidence="5 7" key="2">
    <citation type="journal article" date="2019" name="Nat. Microbiol.">
        <title>Wide diversity of methane and short-chain alkane metabolisms in uncultured archaea.</title>
        <authorList>
            <person name="Borrel G."/>
            <person name="Adam P.S."/>
            <person name="McKay L.J."/>
            <person name="Chen L.X."/>
            <person name="Sierra-Garcia I.N."/>
            <person name="Sieber C.M."/>
            <person name="Letourneur Q."/>
            <person name="Ghozlane A."/>
            <person name="Andersen G.L."/>
            <person name="Li W.J."/>
            <person name="Hallam S.J."/>
            <person name="Muyzer G."/>
            <person name="de Oliveira V.M."/>
            <person name="Inskeep W.P."/>
            <person name="Banfield J.F."/>
            <person name="Gribaldo S."/>
        </authorList>
    </citation>
    <scope>NUCLEOTIDE SEQUENCE [LARGE SCALE GENOMIC DNA]</scope>
    <source>
        <strain evidence="5">Verst-YHS</strain>
    </source>
</reference>
<dbReference type="InterPro" id="IPR045864">
    <property type="entry name" value="aa-tRNA-synth_II/BPL/LPL"/>
</dbReference>
<protein>
    <submittedName>
        <fullName evidence="6">Biotin--[acetyl-CoA-carboxylase] ligase</fullName>
        <ecNumber evidence="6">6.3.4.15</ecNumber>
    </submittedName>
</protein>
<dbReference type="InterPro" id="IPR013196">
    <property type="entry name" value="HTH_11"/>
</dbReference>
<dbReference type="GO" id="GO:0005524">
    <property type="term" value="F:ATP binding"/>
    <property type="evidence" value="ECO:0007669"/>
    <property type="project" value="UniProtKB-KW"/>
</dbReference>
<dbReference type="SUPFAM" id="SSF55681">
    <property type="entry name" value="Class II aaRS and biotin synthetases"/>
    <property type="match status" value="1"/>
</dbReference>
<dbReference type="SUPFAM" id="SSF50037">
    <property type="entry name" value="C-terminal domain of transcriptional repressors"/>
    <property type="match status" value="1"/>
</dbReference>
<dbReference type="EC" id="6.3.4.15" evidence="6"/>
<name>A0A523BGG1_9CREN</name>
<dbReference type="InterPro" id="IPR003142">
    <property type="entry name" value="BPL_C"/>
</dbReference>
<dbReference type="CDD" id="cd16442">
    <property type="entry name" value="BPL"/>
    <property type="match status" value="1"/>
</dbReference>
<dbReference type="Proteomes" id="UP000316080">
    <property type="component" value="Unassembled WGS sequence"/>
</dbReference>
<accession>A0A523BGG1</accession>
<dbReference type="SUPFAM" id="SSF46785">
    <property type="entry name" value="Winged helix' DNA-binding domain"/>
    <property type="match status" value="1"/>
</dbReference>
<evidence type="ECO:0000256" key="3">
    <source>
        <dbReference type="ARBA" id="ARBA00022840"/>
    </source>
</evidence>
<organism evidence="6 8">
    <name type="scientific">Thermoproteota archaeon</name>
    <dbReference type="NCBI Taxonomy" id="2056631"/>
    <lineage>
        <taxon>Archaea</taxon>
        <taxon>Thermoproteota</taxon>
    </lineage>
</organism>
<evidence type="ECO:0000313" key="5">
    <source>
        <dbReference type="EMBL" id="RZN56358.1"/>
    </source>
</evidence>
<keyword evidence="3" id="KW-0067">ATP-binding</keyword>
<dbReference type="GO" id="GO:0005737">
    <property type="term" value="C:cytoplasm"/>
    <property type="evidence" value="ECO:0007669"/>
    <property type="project" value="TreeGrafter"/>
</dbReference>
<dbReference type="Gene3D" id="3.30.930.10">
    <property type="entry name" value="Bira Bifunctional Protein, Domain 2"/>
    <property type="match status" value="1"/>
</dbReference>
<dbReference type="InterPro" id="IPR008988">
    <property type="entry name" value="Transcriptional_repressor_C"/>
</dbReference>
<dbReference type="PANTHER" id="PTHR12835:SF5">
    <property type="entry name" value="BIOTIN--PROTEIN LIGASE"/>
    <property type="match status" value="1"/>
</dbReference>
<dbReference type="AlphaFoldDB" id="A0A523BGG1"/>
<dbReference type="HAMAP" id="MF_00978">
    <property type="entry name" value="Bifunct_BirA"/>
    <property type="match status" value="1"/>
</dbReference>
<dbReference type="GO" id="GO:0004077">
    <property type="term" value="F:biotin--[biotin carboxyl-carrier protein] ligase activity"/>
    <property type="evidence" value="ECO:0007669"/>
    <property type="project" value="UniProtKB-EC"/>
</dbReference>
<evidence type="ECO:0000313" key="7">
    <source>
        <dbReference type="Proteomes" id="UP000316080"/>
    </source>
</evidence>
<dbReference type="NCBIfam" id="TIGR00121">
    <property type="entry name" value="birA_ligase"/>
    <property type="match status" value="1"/>
</dbReference>
<dbReference type="PANTHER" id="PTHR12835">
    <property type="entry name" value="BIOTIN PROTEIN LIGASE"/>
    <property type="match status" value="1"/>
</dbReference>
<dbReference type="InterPro" id="IPR004408">
    <property type="entry name" value="Biotin_CoA_COase_ligase"/>
</dbReference>
<gene>
    <name evidence="6" type="ORF">DSO09_01440</name>
    <name evidence="5" type="ORF">EF809_03020</name>
</gene>
<keyword evidence="1 6" id="KW-0436">Ligase</keyword>
<evidence type="ECO:0000256" key="2">
    <source>
        <dbReference type="ARBA" id="ARBA00022741"/>
    </source>
</evidence>
<dbReference type="Pfam" id="PF08279">
    <property type="entry name" value="HTH_11"/>
    <property type="match status" value="1"/>
</dbReference>
<proteinExistence type="inferred from homology"/>
<dbReference type="InterPro" id="IPR004143">
    <property type="entry name" value="BPL_LPL_catalytic"/>
</dbReference>
<dbReference type="EMBL" id="QNVI01000016">
    <property type="protein sequence ID" value="TDA40018.1"/>
    <property type="molecule type" value="Genomic_DNA"/>
</dbReference>
<evidence type="ECO:0000313" key="8">
    <source>
        <dbReference type="Proteomes" id="UP000317265"/>
    </source>
</evidence>
<evidence type="ECO:0000313" key="6">
    <source>
        <dbReference type="EMBL" id="TDA40018.1"/>
    </source>
</evidence>
<dbReference type="Pfam" id="PF03099">
    <property type="entry name" value="BPL_LplA_LipB"/>
    <property type="match status" value="1"/>
</dbReference>
<dbReference type="Gene3D" id="1.10.10.10">
    <property type="entry name" value="Winged helix-like DNA-binding domain superfamily/Winged helix DNA-binding domain"/>
    <property type="match status" value="1"/>
</dbReference>